<dbReference type="InterPro" id="IPR001932">
    <property type="entry name" value="PPM-type_phosphatase-like_dom"/>
</dbReference>
<accession>A0ABQ2ZBZ3</accession>
<reference evidence="5" key="1">
    <citation type="journal article" date="2019" name="Int. J. Syst. Evol. Microbiol.">
        <title>The Global Catalogue of Microorganisms (GCM) 10K type strain sequencing project: providing services to taxonomists for standard genome sequencing and annotation.</title>
        <authorList>
            <consortium name="The Broad Institute Genomics Platform"/>
            <consortium name="The Broad Institute Genome Sequencing Center for Infectious Disease"/>
            <person name="Wu L."/>
            <person name="Ma J."/>
        </authorList>
    </citation>
    <scope>NUCLEOTIDE SEQUENCE [LARGE SCALE GENOMIC DNA]</scope>
    <source>
        <strain evidence="5">JCM 4586</strain>
    </source>
</reference>
<keyword evidence="2" id="KW-1133">Transmembrane helix</keyword>
<sequence>MPLQRMVSGLGRWWHTGRSLVAVPLGLIALVMVVDLLTPPDIHLGPLLVAAPAISAAIGGPVLTGVIGALAVTAQVVIGVFHGGLETPNHQAQVAALLLISVFLVLFRRAREQREQELNQARWVAEVAQRVLLRPIPPRLGPLRIASLYVAAEAEARIGGDLYAAARTGHGTRVMIGDVRGKGLPAIGDAASLLGAFRAAAHRNPPLPRLVAHLQNATYWDMAEPLDNGTSGTDRTEGMEGMEGTGGTIGEGFITAAILDIPDDQPVLRLINCGHPPPLVLSDGKVTTVTVADPALPLGLTGSLTEDDYESESFPYRPGDVLLLYTDGVIETRDAQGRFYPLADRVAAWQETDPDRLVQRLHRDLLAHAGGAMTDDVAVMAVERLPRETA</sequence>
<evidence type="ECO:0000259" key="3">
    <source>
        <dbReference type="SMART" id="SM00331"/>
    </source>
</evidence>
<evidence type="ECO:0000313" key="4">
    <source>
        <dbReference type="EMBL" id="GGY07730.1"/>
    </source>
</evidence>
<evidence type="ECO:0000256" key="2">
    <source>
        <dbReference type="SAM" id="Phobius"/>
    </source>
</evidence>
<feature type="domain" description="PPM-type phosphatase" evidence="3">
    <location>
        <begin position="143"/>
        <end position="384"/>
    </location>
</feature>
<feature type="transmembrane region" description="Helical" evidence="2">
    <location>
        <begin position="49"/>
        <end position="78"/>
    </location>
</feature>
<dbReference type="Proteomes" id="UP000659223">
    <property type="component" value="Unassembled WGS sequence"/>
</dbReference>
<dbReference type="InterPro" id="IPR052016">
    <property type="entry name" value="Bact_Sigma-Reg"/>
</dbReference>
<organism evidence="4 5">
    <name type="scientific">Streptomyces hiroshimensis</name>
    <dbReference type="NCBI Taxonomy" id="66424"/>
    <lineage>
        <taxon>Bacteria</taxon>
        <taxon>Bacillati</taxon>
        <taxon>Actinomycetota</taxon>
        <taxon>Actinomycetes</taxon>
        <taxon>Kitasatosporales</taxon>
        <taxon>Streptomycetaceae</taxon>
        <taxon>Streptomyces</taxon>
    </lineage>
</organism>
<feature type="transmembrane region" description="Helical" evidence="2">
    <location>
        <begin position="90"/>
        <end position="107"/>
    </location>
</feature>
<evidence type="ECO:0000313" key="5">
    <source>
        <dbReference type="Proteomes" id="UP000659223"/>
    </source>
</evidence>
<keyword evidence="5" id="KW-1185">Reference proteome</keyword>
<keyword evidence="2" id="KW-0812">Transmembrane</keyword>
<comment type="caution">
    <text evidence="4">The sequence shown here is derived from an EMBL/GenBank/DDBJ whole genome shotgun (WGS) entry which is preliminary data.</text>
</comment>
<dbReference type="Gene3D" id="3.60.40.10">
    <property type="entry name" value="PPM-type phosphatase domain"/>
    <property type="match status" value="1"/>
</dbReference>
<protein>
    <recommendedName>
        <fullName evidence="3">PPM-type phosphatase domain-containing protein</fullName>
    </recommendedName>
</protein>
<dbReference type="SMART" id="SM00331">
    <property type="entry name" value="PP2C_SIG"/>
    <property type="match status" value="1"/>
</dbReference>
<feature type="transmembrane region" description="Helical" evidence="2">
    <location>
        <begin position="20"/>
        <end position="37"/>
    </location>
</feature>
<dbReference type="PANTHER" id="PTHR43156">
    <property type="entry name" value="STAGE II SPORULATION PROTEIN E-RELATED"/>
    <property type="match status" value="1"/>
</dbReference>
<name>A0ABQ2ZBZ3_9ACTN</name>
<keyword evidence="2" id="KW-0472">Membrane</keyword>
<keyword evidence="1" id="KW-0378">Hydrolase</keyword>
<dbReference type="Pfam" id="PF07228">
    <property type="entry name" value="SpoIIE"/>
    <property type="match status" value="1"/>
</dbReference>
<dbReference type="SUPFAM" id="SSF81606">
    <property type="entry name" value="PP2C-like"/>
    <property type="match status" value="1"/>
</dbReference>
<gene>
    <name evidence="4" type="ORF">GCM10010324_63230</name>
</gene>
<dbReference type="InterPro" id="IPR036457">
    <property type="entry name" value="PPM-type-like_dom_sf"/>
</dbReference>
<dbReference type="PANTHER" id="PTHR43156:SF2">
    <property type="entry name" value="STAGE II SPORULATION PROTEIN E"/>
    <property type="match status" value="1"/>
</dbReference>
<dbReference type="RefSeq" id="WP_190025193.1">
    <property type="nucleotide sequence ID" value="NZ_BMUT01000019.1"/>
</dbReference>
<dbReference type="EMBL" id="BMUT01000019">
    <property type="protein sequence ID" value="GGY07730.1"/>
    <property type="molecule type" value="Genomic_DNA"/>
</dbReference>
<evidence type="ECO:0000256" key="1">
    <source>
        <dbReference type="ARBA" id="ARBA00022801"/>
    </source>
</evidence>
<proteinExistence type="predicted"/>